<dbReference type="PROSITE" id="PS50995">
    <property type="entry name" value="HTH_MARR_2"/>
    <property type="match status" value="1"/>
</dbReference>
<dbReference type="InterPro" id="IPR036388">
    <property type="entry name" value="WH-like_DNA-bd_sf"/>
</dbReference>
<evidence type="ECO:0000259" key="2">
    <source>
        <dbReference type="PROSITE" id="PS50995"/>
    </source>
</evidence>
<dbReference type="InterPro" id="IPR000835">
    <property type="entry name" value="HTH_MarR-typ"/>
</dbReference>
<dbReference type="RefSeq" id="WP_274143774.1">
    <property type="nucleotide sequence ID" value="NZ_JAJUBB010000016.1"/>
</dbReference>
<dbReference type="InterPro" id="IPR036390">
    <property type="entry name" value="WH_DNA-bd_sf"/>
</dbReference>
<comment type="subcellular location">
    <subcellularLocation>
        <location evidence="1">Cytoplasm</location>
    </subcellularLocation>
</comment>
<dbReference type="PANTHER" id="PTHR33164:SF5">
    <property type="entry name" value="ORGANIC HYDROPEROXIDE RESISTANCE TRANSCRIPTIONAL REGULATOR"/>
    <property type="match status" value="1"/>
</dbReference>
<dbReference type="PRINTS" id="PR00598">
    <property type="entry name" value="HTHMARR"/>
</dbReference>
<dbReference type="EMBL" id="JAJUBB010000016">
    <property type="protein sequence ID" value="MDD1783119.1"/>
    <property type="molecule type" value="Genomic_DNA"/>
</dbReference>
<evidence type="ECO:0000256" key="1">
    <source>
        <dbReference type="ARBA" id="ARBA00004496"/>
    </source>
</evidence>
<name>A0ABT5QRA4_9GAMM</name>
<sequence>MGLNHREQLCFNLYTTSSLITQAYQPLLRPLSLTYPQFAVMMSLWQKQDVSITELAHSVGLSKATVTPIVKRLQHVGYVTKSFAEGNERQKSVALTEEGQKLARKGKKAAKQALCATGLTEEEAKLLIDLSQKIQFNLSK</sequence>
<evidence type="ECO:0000313" key="4">
    <source>
        <dbReference type="Proteomes" id="UP001149821"/>
    </source>
</evidence>
<reference evidence="3" key="1">
    <citation type="submission" date="2021-12" db="EMBL/GenBank/DDBJ databases">
        <title>Enterovibrio ZSDZ35 sp. nov. and Enterovibrio ZSDZ42 sp. nov., isolated from coastal seawater in Qingdao.</title>
        <authorList>
            <person name="Zhang P."/>
        </authorList>
    </citation>
    <scope>NUCLEOTIDE SEQUENCE</scope>
    <source>
        <strain evidence="3">ZSDZ35</strain>
    </source>
</reference>
<dbReference type="SMART" id="SM00347">
    <property type="entry name" value="HTH_MARR"/>
    <property type="match status" value="1"/>
</dbReference>
<accession>A0ABT5QRA4</accession>
<comment type="caution">
    <text evidence="3">The sequence shown here is derived from an EMBL/GenBank/DDBJ whole genome shotgun (WGS) entry which is preliminary data.</text>
</comment>
<gene>
    <name evidence="3" type="ORF">LRP49_18285</name>
</gene>
<feature type="domain" description="HTH marR-type" evidence="2">
    <location>
        <begin position="6"/>
        <end position="136"/>
    </location>
</feature>
<keyword evidence="4" id="KW-1185">Reference proteome</keyword>
<dbReference type="Proteomes" id="UP001149821">
    <property type="component" value="Unassembled WGS sequence"/>
</dbReference>
<dbReference type="PANTHER" id="PTHR33164">
    <property type="entry name" value="TRANSCRIPTIONAL REGULATOR, MARR FAMILY"/>
    <property type="match status" value="1"/>
</dbReference>
<dbReference type="Pfam" id="PF01047">
    <property type="entry name" value="MarR"/>
    <property type="match status" value="1"/>
</dbReference>
<evidence type="ECO:0000313" key="3">
    <source>
        <dbReference type="EMBL" id="MDD1783119.1"/>
    </source>
</evidence>
<organism evidence="3 4">
    <name type="scientific">Enterovibrio qingdaonensis</name>
    <dbReference type="NCBI Taxonomy" id="2899818"/>
    <lineage>
        <taxon>Bacteria</taxon>
        <taxon>Pseudomonadati</taxon>
        <taxon>Pseudomonadota</taxon>
        <taxon>Gammaproteobacteria</taxon>
        <taxon>Vibrionales</taxon>
        <taxon>Vibrionaceae</taxon>
        <taxon>Enterovibrio</taxon>
    </lineage>
</organism>
<dbReference type="SUPFAM" id="SSF46785">
    <property type="entry name" value="Winged helix' DNA-binding domain"/>
    <property type="match status" value="1"/>
</dbReference>
<proteinExistence type="predicted"/>
<dbReference type="InterPro" id="IPR039422">
    <property type="entry name" value="MarR/SlyA-like"/>
</dbReference>
<dbReference type="Gene3D" id="1.10.10.10">
    <property type="entry name" value="Winged helix-like DNA-binding domain superfamily/Winged helix DNA-binding domain"/>
    <property type="match status" value="1"/>
</dbReference>
<protein>
    <submittedName>
        <fullName evidence="3">MarR family winged helix-turn-helix transcriptional regulator</fullName>
    </submittedName>
</protein>